<evidence type="ECO:0000259" key="2">
    <source>
        <dbReference type="Pfam" id="PF00534"/>
    </source>
</evidence>
<dbReference type="Gene3D" id="3.40.50.2000">
    <property type="entry name" value="Glycogen Phosphorylase B"/>
    <property type="match status" value="1"/>
</dbReference>
<dbReference type="InterPro" id="IPR050194">
    <property type="entry name" value="Glycosyltransferase_grp1"/>
</dbReference>
<proteinExistence type="predicted"/>
<keyword evidence="1" id="KW-1133">Transmembrane helix</keyword>
<name>A0AAN4VYR9_9BACT</name>
<dbReference type="RefSeq" id="WP_338236854.1">
    <property type="nucleotide sequence ID" value="NZ_BQKE01000001.1"/>
</dbReference>
<dbReference type="EMBL" id="BQKE01000001">
    <property type="protein sequence ID" value="GJM61275.1"/>
    <property type="molecule type" value="Genomic_DNA"/>
</dbReference>
<dbReference type="GO" id="GO:0016757">
    <property type="term" value="F:glycosyltransferase activity"/>
    <property type="evidence" value="ECO:0007669"/>
    <property type="project" value="InterPro"/>
</dbReference>
<reference evidence="3 4" key="1">
    <citation type="submission" date="2021-12" db="EMBL/GenBank/DDBJ databases">
        <title>Genome sequencing of bacteria with rrn-lacking chromosome and rrn-plasmid.</title>
        <authorList>
            <person name="Anda M."/>
            <person name="Iwasaki W."/>
        </authorList>
    </citation>
    <scope>NUCLEOTIDE SEQUENCE [LARGE SCALE GENOMIC DNA]</scope>
    <source>
        <strain evidence="3 4">NBRC 15940</strain>
    </source>
</reference>
<sequence length="427" mass="49109">MKALEKNICVLATTYAVNPYKGSEDGMGWNFILQIASHQEVVAITRENNREAIEAYQHDHPDARYARIRFEYFDLPYWMRFWKKGGRGALLYYYLWQLFLPLFIWQRSLAFDVCHNVNFHNDWTPTFLWVLGKPLVWGPVGHHPAIPTNCLRKYGWKQWLSYRLRDVVKWTLGHFDPLLWLARWKADHVFCMNSKAWYWGSDKSLMPSVSSEPKSLKMEQKQKGFKILSVGRFTPLKGFDLTIASFAAFLKALPLEDRENVGLQLIGQGTSEEFLRNEIQRLGIEENVEVISWVDRQQLDLYYQQASVFLFPSHEGAGMVVSEALAFGLPIVSLDSSGAGEFIDARCGLTIAYGGYSQMVGHLSQALKTLFSNPVLKEDMEKSAKERHQSLFDWDRKADKLKGVYQKVLAGKSGDSLPEMKKNLITT</sequence>
<dbReference type="Proteomes" id="UP001310022">
    <property type="component" value="Unassembled WGS sequence"/>
</dbReference>
<protein>
    <recommendedName>
        <fullName evidence="2">Glycosyl transferase family 1 domain-containing protein</fullName>
    </recommendedName>
</protein>
<dbReference type="InterPro" id="IPR001296">
    <property type="entry name" value="Glyco_trans_1"/>
</dbReference>
<keyword evidence="1" id="KW-0812">Transmembrane</keyword>
<feature type="transmembrane region" description="Helical" evidence="1">
    <location>
        <begin position="89"/>
        <end position="105"/>
    </location>
</feature>
<feature type="domain" description="Glycosyl transferase family 1" evidence="2">
    <location>
        <begin position="220"/>
        <end position="386"/>
    </location>
</feature>
<evidence type="ECO:0000256" key="1">
    <source>
        <dbReference type="SAM" id="Phobius"/>
    </source>
</evidence>
<dbReference type="Pfam" id="PF00534">
    <property type="entry name" value="Glycos_transf_1"/>
    <property type="match status" value="1"/>
</dbReference>
<organism evidence="3 4">
    <name type="scientific">Persicobacter diffluens</name>
    <dbReference type="NCBI Taxonomy" id="981"/>
    <lineage>
        <taxon>Bacteria</taxon>
        <taxon>Pseudomonadati</taxon>
        <taxon>Bacteroidota</taxon>
        <taxon>Cytophagia</taxon>
        <taxon>Cytophagales</taxon>
        <taxon>Persicobacteraceae</taxon>
        <taxon>Persicobacter</taxon>
    </lineage>
</organism>
<evidence type="ECO:0000313" key="4">
    <source>
        <dbReference type="Proteomes" id="UP001310022"/>
    </source>
</evidence>
<dbReference type="AlphaFoldDB" id="A0AAN4VYR9"/>
<keyword evidence="1" id="KW-0472">Membrane</keyword>
<gene>
    <name evidence="3" type="ORF">PEDI_18270</name>
</gene>
<keyword evidence="4" id="KW-1185">Reference proteome</keyword>
<dbReference type="CDD" id="cd03801">
    <property type="entry name" value="GT4_PimA-like"/>
    <property type="match status" value="1"/>
</dbReference>
<dbReference type="PANTHER" id="PTHR45947">
    <property type="entry name" value="SULFOQUINOVOSYL TRANSFERASE SQD2"/>
    <property type="match status" value="1"/>
</dbReference>
<dbReference type="SUPFAM" id="SSF53756">
    <property type="entry name" value="UDP-Glycosyltransferase/glycogen phosphorylase"/>
    <property type="match status" value="1"/>
</dbReference>
<dbReference type="PANTHER" id="PTHR45947:SF3">
    <property type="entry name" value="SULFOQUINOVOSYL TRANSFERASE SQD2"/>
    <property type="match status" value="1"/>
</dbReference>
<accession>A0AAN4VYR9</accession>
<comment type="caution">
    <text evidence="3">The sequence shown here is derived from an EMBL/GenBank/DDBJ whole genome shotgun (WGS) entry which is preliminary data.</text>
</comment>
<evidence type="ECO:0000313" key="3">
    <source>
        <dbReference type="EMBL" id="GJM61275.1"/>
    </source>
</evidence>